<dbReference type="CDD" id="cd10454">
    <property type="entry name" value="GIY-YIG_COG3680_Meta"/>
    <property type="match status" value="1"/>
</dbReference>
<dbReference type="GO" id="GO:0000712">
    <property type="term" value="P:resolution of meiotic recombination intermediates"/>
    <property type="evidence" value="ECO:0007669"/>
    <property type="project" value="TreeGrafter"/>
</dbReference>
<dbReference type="InterPro" id="IPR002110">
    <property type="entry name" value="Ankyrin_rpt"/>
</dbReference>
<sequence length="652" mass="74475">MEMAKLQIHEESRTLYLARALYDAVDDCNIQQVNMLLCQNKANPNVLIIEEGMTAFHLAAGHENLAFGKIVTSLILHNGGDPNTPCVGNRTVLHIAIAWNRSSVVEILLKNPYIIPNPFMKDEDGLNAFNYAMKFKAWESLAILQNHMNHSKHMIGNSHNKEYCRIVHSKSMEKENSLSKEGPEKCTSVDTIFNKSDKLHTSSGYFNSGESYDTNSVRSIKYDSDYQKNDNYSESILSDTANSISDILNANISPDIHCEDFPSRICFDGSIISSITDIRSVNNDDEDDLKNIFSKTVLSETSKLKEIELSTENSICSNDNEWMTEISGLSSLFNSEEYFTCPDTNTEKSIIDNISNKNGVKNNEIIPFNKIFDINHLEVSNYQSSSSDSGSLTDLTDDYDTDYLRQNLRRYGYHPGPLLPSTKQVYVRRLNRILKTQSEFQHDKPINKLDGFYSRQLTQILTIDESDTWIKTIKSWSILEKDIIYHKSGPSFTYLLLDPRITRNLPARADQINNPIVIWRAFISSIFYVGKGTNFRPKDHMNEAFKSWIEKVDKGISPKSEYILSLWKENLGVVCVQAFHHLVLKEAHIREAAMIDALGLNKLTNEKRGTYYDNTTQWRNTKRCELGCYLLYRAMLVFLADGERQLQPIDLT</sequence>
<evidence type="ECO:0000313" key="3">
    <source>
        <dbReference type="Proteomes" id="UP000325440"/>
    </source>
</evidence>
<dbReference type="Proteomes" id="UP000325440">
    <property type="component" value="Unassembled WGS sequence"/>
</dbReference>
<dbReference type="Pfam" id="PF12796">
    <property type="entry name" value="Ank_2"/>
    <property type="match status" value="1"/>
</dbReference>
<evidence type="ECO:0000259" key="1">
    <source>
        <dbReference type="PROSITE" id="PS50954"/>
    </source>
</evidence>
<reference evidence="2 3" key="1">
    <citation type="submission" date="2019-08" db="EMBL/GenBank/DDBJ databases">
        <authorList>
            <person name="Alioto T."/>
            <person name="Alioto T."/>
            <person name="Gomez Garrido J."/>
        </authorList>
    </citation>
    <scope>NUCLEOTIDE SEQUENCE [LARGE SCALE GENOMIC DNA]</scope>
</reference>
<dbReference type="GO" id="GO:0005654">
    <property type="term" value="C:nucleoplasm"/>
    <property type="evidence" value="ECO:0007669"/>
    <property type="project" value="TreeGrafter"/>
</dbReference>
<dbReference type="PANTHER" id="PTHR46427">
    <property type="entry name" value="ANKYRIN REPEAT AND LEM DOMAIN-CONTAINING PROTEIN 1"/>
    <property type="match status" value="1"/>
</dbReference>
<dbReference type="Pfam" id="PF03020">
    <property type="entry name" value="LEM"/>
    <property type="match status" value="1"/>
</dbReference>
<protein>
    <submittedName>
        <fullName evidence="2">LEM domain,Ankyrin repeat-containing domain,LEM/LEM-like domain,Ankyrin repeat</fullName>
    </submittedName>
</protein>
<dbReference type="PANTHER" id="PTHR46427:SF1">
    <property type="entry name" value="ANKYRIN REPEAT AND LEM DOMAIN-CONTAINING PROTEIN 1"/>
    <property type="match status" value="1"/>
</dbReference>
<dbReference type="OrthoDB" id="1601181at2759"/>
<dbReference type="SMART" id="SM00540">
    <property type="entry name" value="LEM"/>
    <property type="match status" value="1"/>
</dbReference>
<dbReference type="Pfam" id="PF22945">
    <property type="entry name" value="LEM-3_GIY-YIG"/>
    <property type="match status" value="1"/>
</dbReference>
<dbReference type="InterPro" id="IPR011015">
    <property type="entry name" value="LEM/LEM-like_dom_sf"/>
</dbReference>
<dbReference type="AlphaFoldDB" id="A0A5E4MRL7"/>
<dbReference type="InterPro" id="IPR036770">
    <property type="entry name" value="Ankyrin_rpt-contain_sf"/>
</dbReference>
<dbReference type="GO" id="GO:0005737">
    <property type="term" value="C:cytoplasm"/>
    <property type="evidence" value="ECO:0007669"/>
    <property type="project" value="TreeGrafter"/>
</dbReference>
<proteinExistence type="predicted"/>
<feature type="domain" description="LEM" evidence="1">
    <location>
        <begin position="393"/>
        <end position="437"/>
    </location>
</feature>
<dbReference type="SUPFAM" id="SSF48403">
    <property type="entry name" value="Ankyrin repeat"/>
    <property type="match status" value="1"/>
</dbReference>
<dbReference type="Gene3D" id="1.10.720.40">
    <property type="match status" value="1"/>
</dbReference>
<dbReference type="GO" id="GO:0000724">
    <property type="term" value="P:double-strand break repair via homologous recombination"/>
    <property type="evidence" value="ECO:0007669"/>
    <property type="project" value="TreeGrafter"/>
</dbReference>
<dbReference type="InterPro" id="IPR003887">
    <property type="entry name" value="LEM_dom"/>
</dbReference>
<dbReference type="InterPro" id="IPR034998">
    <property type="entry name" value="ANKLE1"/>
</dbReference>
<name>A0A5E4MRL7_9HEMI</name>
<evidence type="ECO:0000313" key="2">
    <source>
        <dbReference type="EMBL" id="VVC33002.1"/>
    </source>
</evidence>
<dbReference type="SUPFAM" id="SSF63451">
    <property type="entry name" value="LEM domain"/>
    <property type="match status" value="1"/>
</dbReference>
<dbReference type="Gene3D" id="1.25.40.20">
    <property type="entry name" value="Ankyrin repeat-containing domain"/>
    <property type="match status" value="1"/>
</dbReference>
<gene>
    <name evidence="2" type="ORF">CINCED_3A012722</name>
</gene>
<dbReference type="PROSITE" id="PS50954">
    <property type="entry name" value="LEM"/>
    <property type="match status" value="1"/>
</dbReference>
<accession>A0A5E4MRL7</accession>
<dbReference type="EMBL" id="CABPRJ010000962">
    <property type="protein sequence ID" value="VVC33002.1"/>
    <property type="molecule type" value="Genomic_DNA"/>
</dbReference>
<dbReference type="GO" id="GO:0004520">
    <property type="term" value="F:DNA endonuclease activity"/>
    <property type="evidence" value="ECO:0007669"/>
    <property type="project" value="TreeGrafter"/>
</dbReference>
<dbReference type="SMART" id="SM00248">
    <property type="entry name" value="ANK"/>
    <property type="match status" value="4"/>
</dbReference>
<dbReference type="CDD" id="cd12934">
    <property type="entry name" value="LEM"/>
    <property type="match status" value="1"/>
</dbReference>
<keyword evidence="3" id="KW-1185">Reference proteome</keyword>
<organism evidence="2 3">
    <name type="scientific">Cinara cedri</name>
    <dbReference type="NCBI Taxonomy" id="506608"/>
    <lineage>
        <taxon>Eukaryota</taxon>
        <taxon>Metazoa</taxon>
        <taxon>Ecdysozoa</taxon>
        <taxon>Arthropoda</taxon>
        <taxon>Hexapoda</taxon>
        <taxon>Insecta</taxon>
        <taxon>Pterygota</taxon>
        <taxon>Neoptera</taxon>
        <taxon>Paraneoptera</taxon>
        <taxon>Hemiptera</taxon>
        <taxon>Sternorrhyncha</taxon>
        <taxon>Aphidomorpha</taxon>
        <taxon>Aphidoidea</taxon>
        <taxon>Aphididae</taxon>
        <taxon>Lachninae</taxon>
        <taxon>Cinara</taxon>
    </lineage>
</organism>